<feature type="domain" description="NusB/RsmB/TIM44" evidence="7">
    <location>
        <begin position="6"/>
        <end position="130"/>
    </location>
</feature>
<dbReference type="HAMAP" id="MF_00073">
    <property type="entry name" value="NusB"/>
    <property type="match status" value="1"/>
</dbReference>
<keyword evidence="5 6" id="KW-0804">Transcription</keyword>
<keyword evidence="2 6" id="KW-0889">Transcription antitermination</keyword>
<evidence type="ECO:0000256" key="3">
    <source>
        <dbReference type="ARBA" id="ARBA00022884"/>
    </source>
</evidence>
<dbReference type="PANTHER" id="PTHR11078:SF3">
    <property type="entry name" value="ANTITERMINATION NUSB DOMAIN-CONTAINING PROTEIN"/>
    <property type="match status" value="1"/>
</dbReference>
<comment type="caution">
    <text evidence="8">The sequence shown here is derived from an EMBL/GenBank/DDBJ whole genome shotgun (WGS) entry which is preliminary data.</text>
</comment>
<dbReference type="GO" id="GO:0005829">
    <property type="term" value="C:cytosol"/>
    <property type="evidence" value="ECO:0007669"/>
    <property type="project" value="TreeGrafter"/>
</dbReference>
<dbReference type="GO" id="GO:0003723">
    <property type="term" value="F:RNA binding"/>
    <property type="evidence" value="ECO:0007669"/>
    <property type="project" value="UniProtKB-UniRule"/>
</dbReference>
<evidence type="ECO:0000256" key="1">
    <source>
        <dbReference type="ARBA" id="ARBA00005952"/>
    </source>
</evidence>
<comment type="similarity">
    <text evidence="1 6">Belongs to the NusB family.</text>
</comment>
<keyword evidence="3 6" id="KW-0694">RNA-binding</keyword>
<dbReference type="SUPFAM" id="SSF48013">
    <property type="entry name" value="NusB-like"/>
    <property type="match status" value="1"/>
</dbReference>
<protein>
    <recommendedName>
        <fullName evidence="6">Transcription antitermination protein NusB</fullName>
    </recommendedName>
    <alternativeName>
        <fullName evidence="6">Antitermination factor NusB</fullName>
    </alternativeName>
</protein>
<dbReference type="OrthoDB" id="9787568at2"/>
<evidence type="ECO:0000256" key="6">
    <source>
        <dbReference type="HAMAP-Rule" id="MF_00073"/>
    </source>
</evidence>
<dbReference type="EMBL" id="QGGB01000003">
    <property type="protein sequence ID" value="PWN07652.1"/>
    <property type="molecule type" value="Genomic_DNA"/>
</dbReference>
<dbReference type="InterPro" id="IPR011605">
    <property type="entry name" value="NusB_fam"/>
</dbReference>
<dbReference type="NCBIfam" id="TIGR01951">
    <property type="entry name" value="nusB"/>
    <property type="match status" value="1"/>
</dbReference>
<dbReference type="GO" id="GO:0031564">
    <property type="term" value="P:transcription antitermination"/>
    <property type="evidence" value="ECO:0007669"/>
    <property type="project" value="UniProtKB-KW"/>
</dbReference>
<evidence type="ECO:0000313" key="9">
    <source>
        <dbReference type="Proteomes" id="UP000245533"/>
    </source>
</evidence>
<accession>A0A316TY19</accession>
<dbReference type="AlphaFoldDB" id="A0A316TY19"/>
<evidence type="ECO:0000313" key="8">
    <source>
        <dbReference type="EMBL" id="PWN07652.1"/>
    </source>
</evidence>
<dbReference type="CDD" id="cd00619">
    <property type="entry name" value="Terminator_NusB"/>
    <property type="match status" value="1"/>
</dbReference>
<evidence type="ECO:0000256" key="4">
    <source>
        <dbReference type="ARBA" id="ARBA00023015"/>
    </source>
</evidence>
<keyword evidence="4 6" id="KW-0805">Transcription regulation</keyword>
<dbReference type="InterPro" id="IPR035926">
    <property type="entry name" value="NusB-like_sf"/>
</dbReference>
<evidence type="ECO:0000256" key="5">
    <source>
        <dbReference type="ARBA" id="ARBA00023163"/>
    </source>
</evidence>
<dbReference type="Pfam" id="PF01029">
    <property type="entry name" value="NusB"/>
    <property type="match status" value="1"/>
</dbReference>
<proteinExistence type="inferred from homology"/>
<name>A0A316TY19_9BACT</name>
<sequence>MHNRRAAREAALKSIYAEEVGGNSTQDVTSNILKEALGDDPDSFRFAEKLLLTTVDHAPEHDRLIQKHINNWEVTRLAIIDKLILRMILSEFLYFDDVPTKVSINEGIELAKKFSTRKSGNFVNGILDAVLTELKSEGKIQKKGRGLIESSASE</sequence>
<reference evidence="8 9" key="1">
    <citation type="submission" date="2018-05" db="EMBL/GenBank/DDBJ databases">
        <title>Rhodohalobacter halophilus gen. nov., sp. nov., a moderately halophilic member of the family Balneolaceae.</title>
        <authorList>
            <person name="Liu Z.-W."/>
        </authorList>
    </citation>
    <scope>NUCLEOTIDE SEQUENCE [LARGE SCALE GENOMIC DNA]</scope>
    <source>
        <strain evidence="8 9">8A47</strain>
    </source>
</reference>
<dbReference type="PANTHER" id="PTHR11078">
    <property type="entry name" value="N UTILIZATION SUBSTANCE PROTEIN B-RELATED"/>
    <property type="match status" value="1"/>
</dbReference>
<gene>
    <name evidence="6 8" type="primary">nusB</name>
    <name evidence="8" type="ORF">DDZ15_04565</name>
</gene>
<evidence type="ECO:0000259" key="7">
    <source>
        <dbReference type="Pfam" id="PF01029"/>
    </source>
</evidence>
<dbReference type="Proteomes" id="UP000245533">
    <property type="component" value="Unassembled WGS sequence"/>
</dbReference>
<dbReference type="Gene3D" id="1.10.940.10">
    <property type="entry name" value="NusB-like"/>
    <property type="match status" value="1"/>
</dbReference>
<keyword evidence="9" id="KW-1185">Reference proteome</keyword>
<dbReference type="InterPro" id="IPR006027">
    <property type="entry name" value="NusB_RsmB_TIM44"/>
</dbReference>
<evidence type="ECO:0000256" key="2">
    <source>
        <dbReference type="ARBA" id="ARBA00022814"/>
    </source>
</evidence>
<organism evidence="8 9">
    <name type="scientific">Rhodohalobacter mucosus</name>
    <dbReference type="NCBI Taxonomy" id="2079485"/>
    <lineage>
        <taxon>Bacteria</taxon>
        <taxon>Pseudomonadati</taxon>
        <taxon>Balneolota</taxon>
        <taxon>Balneolia</taxon>
        <taxon>Balneolales</taxon>
        <taxon>Balneolaceae</taxon>
        <taxon>Rhodohalobacter</taxon>
    </lineage>
</organism>
<comment type="function">
    <text evidence="6">Involved in transcription antitermination. Required for transcription of ribosomal RNA (rRNA) genes. Binds specifically to the boxA antiterminator sequence of the ribosomal RNA (rrn) operons.</text>
</comment>
<dbReference type="GO" id="GO:0006353">
    <property type="term" value="P:DNA-templated transcription termination"/>
    <property type="evidence" value="ECO:0007669"/>
    <property type="project" value="UniProtKB-UniRule"/>
</dbReference>